<dbReference type="PROSITE" id="PS51450">
    <property type="entry name" value="LRR"/>
    <property type="match status" value="2"/>
</dbReference>
<feature type="transmembrane region" description="Helical" evidence="12">
    <location>
        <begin position="273"/>
        <end position="298"/>
    </location>
</feature>
<reference evidence="18" key="4">
    <citation type="submission" date="2025-04" db="UniProtKB">
        <authorList>
            <consortium name="RefSeq"/>
        </authorList>
    </citation>
    <scope>IDENTIFICATION</scope>
    <source>
        <tissue evidence="18">Leaf</tissue>
    </source>
</reference>
<gene>
    <name evidence="18" type="primary">LOC116189248</name>
    <name evidence="15" type="ORF">CDL15_Pgr014851</name>
</gene>
<evidence type="ECO:0000256" key="4">
    <source>
        <dbReference type="ARBA" id="ARBA00022692"/>
    </source>
</evidence>
<dbReference type="GO" id="GO:0004672">
    <property type="term" value="F:protein kinase activity"/>
    <property type="evidence" value="ECO:0007669"/>
    <property type="project" value="InterPro"/>
</dbReference>
<dbReference type="FunFam" id="3.30.200.20:FF:000541">
    <property type="entry name" value="leucine-rich repeat receptor-like serine/threonine/tyrosine-protein kinase SOBIR1"/>
    <property type="match status" value="1"/>
</dbReference>
<keyword evidence="6" id="KW-0677">Repeat</keyword>
<dbReference type="InterPro" id="IPR032675">
    <property type="entry name" value="LRR_dom_sf"/>
</dbReference>
<dbReference type="SUPFAM" id="SSF52058">
    <property type="entry name" value="L domain-like"/>
    <property type="match status" value="1"/>
</dbReference>
<evidence type="ECO:0000256" key="9">
    <source>
        <dbReference type="ARBA" id="ARBA00023170"/>
    </source>
</evidence>
<evidence type="ECO:0000256" key="7">
    <source>
        <dbReference type="ARBA" id="ARBA00022989"/>
    </source>
</evidence>
<organism evidence="15 16">
    <name type="scientific">Punica granatum</name>
    <name type="common">Pomegranate</name>
    <dbReference type="NCBI Taxonomy" id="22663"/>
    <lineage>
        <taxon>Eukaryota</taxon>
        <taxon>Viridiplantae</taxon>
        <taxon>Streptophyta</taxon>
        <taxon>Embryophyta</taxon>
        <taxon>Tracheophyta</taxon>
        <taxon>Spermatophyta</taxon>
        <taxon>Magnoliopsida</taxon>
        <taxon>eudicotyledons</taxon>
        <taxon>Gunneridae</taxon>
        <taxon>Pentapetalae</taxon>
        <taxon>rosids</taxon>
        <taxon>malvids</taxon>
        <taxon>Myrtales</taxon>
        <taxon>Lythraceae</taxon>
        <taxon>Punica</taxon>
    </lineage>
</organism>
<reference evidence="17" key="3">
    <citation type="journal article" date="2020" name="Plant Biotechnol. J.">
        <title>The pomegranate (Punica granatum L.) draft genome dissects genetic divergence between soft- and hard-seeded cultivars.</title>
        <authorList>
            <person name="Luo X."/>
            <person name="Li H."/>
            <person name="Wu Z."/>
            <person name="Yao W."/>
            <person name="Zhao P."/>
            <person name="Cao D."/>
            <person name="Yu H."/>
            <person name="Li K."/>
            <person name="Poudel K."/>
            <person name="Zhao D."/>
            <person name="Zhang F."/>
            <person name="Xia X."/>
            <person name="Chen L."/>
            <person name="Wang Q."/>
            <person name="Jing D."/>
            <person name="Cao S."/>
        </authorList>
    </citation>
    <scope>NUCLEOTIDE SEQUENCE [LARGE SCALE GENOMIC DNA]</scope>
</reference>
<dbReference type="InterPro" id="IPR001611">
    <property type="entry name" value="Leu-rich_rpt"/>
</dbReference>
<evidence type="ECO:0000256" key="8">
    <source>
        <dbReference type="ARBA" id="ARBA00023136"/>
    </source>
</evidence>
<reference evidence="16" key="1">
    <citation type="journal article" date="2017" name="Plant J.">
        <title>The pomegranate (Punica granatum L.) genome and the genomics of punicalagin biosynthesis.</title>
        <authorList>
            <person name="Qin G."/>
            <person name="Xu C."/>
            <person name="Ming R."/>
            <person name="Tang H."/>
            <person name="Guyot R."/>
            <person name="Kramer E.M."/>
            <person name="Hu Y."/>
            <person name="Yi X."/>
            <person name="Qi Y."/>
            <person name="Xu X."/>
            <person name="Gao Z."/>
            <person name="Pan H."/>
            <person name="Jian J."/>
            <person name="Tian Y."/>
            <person name="Yue Z."/>
            <person name="Xu Y."/>
        </authorList>
    </citation>
    <scope>NUCLEOTIDE SEQUENCE [LARGE SCALE GENOMIC DNA]</scope>
    <source>
        <strain evidence="16">cv. Dabenzi</strain>
    </source>
</reference>
<name>A0A218Y0E8_PUNGR</name>
<dbReference type="InterPro" id="IPR051824">
    <property type="entry name" value="LRR_Rcpt-Like_S/T_Kinase"/>
</dbReference>
<dbReference type="PANTHER" id="PTHR48006:SF92">
    <property type="entry name" value="LRR RECEPTOR-LIKE SERINE_THREONINE-PROTEIN KINASE GSO1"/>
    <property type="match status" value="1"/>
</dbReference>
<feature type="domain" description="Protein kinase" evidence="14">
    <location>
        <begin position="335"/>
        <end position="629"/>
    </location>
</feature>
<dbReference type="InterPro" id="IPR000719">
    <property type="entry name" value="Prot_kinase_dom"/>
</dbReference>
<protein>
    <submittedName>
        <fullName evidence="18">Leucine-rich repeat receptor-like serine/threonine/tyrosine-protein kinase SOBIR1</fullName>
    </submittedName>
</protein>
<dbReference type="PROSITE" id="PS50011">
    <property type="entry name" value="PROTEIN_KINASE_DOM"/>
    <property type="match status" value="1"/>
</dbReference>
<dbReference type="Proteomes" id="UP000515151">
    <property type="component" value="Chromosome 8"/>
</dbReference>
<keyword evidence="9" id="KW-0675">Receptor</keyword>
<comment type="similarity">
    <text evidence="2">Belongs to the RLP family.</text>
</comment>
<dbReference type="Pfam" id="PF13855">
    <property type="entry name" value="LRR_8"/>
    <property type="match status" value="1"/>
</dbReference>
<feature type="signal peptide" evidence="13">
    <location>
        <begin position="1"/>
        <end position="22"/>
    </location>
</feature>
<sequence>MAPRYLPLSLLFILSLLVIAHARLSLDRSDLEALRTIQKDLGIEINRFASPCGVPGIICERRLSDNGTNYILRITRLVFKSQELEGSISPAIGRLSELKELSLPTNHLVDQLPSHILKCKKLEILNLKNNRLSGKIPNELSSPSRLRVLDLESNKFSGDLSFLKYFPNLERLSLADNLFSGKIPASLRSFRNLQFLNLSGNNLLEGRIPSLKQLEQSDYNGNPKRYVLAENSAPTSSPRRNSSASISPSTAPAHAPASIAGSRHKHKNTKKKVAGWIVGFSGGAIAGTISGFVFSLMFKLTLAVIRGGGKGGPMIFSPLIKKKEDLAFLEKEDGLATLEIIGKGGCGEVYKAELPGSNGKMIAIKKIVQPPKDAVELAEEESKALHRKMRQIRSEIQTVGKIRHRNILPLLAHVPRPDCHYLVYEFMKNGSLGDVLARVSEGTYELDWLARHKIALGVASGLEYLHKNQSPRIIHRDLKPENVLLDDDMEARIADFGLAKAIPDAHTHMTTSNVVGTLGYIAPEFHQTVKFTEKSDIYSFGVVLAVLVMGKLPSDNFFQNTEEMSLVKWLRNVMTSETPHRAIDPKLMGNGFEEQMLLVLKIAYFCTLDDAKQRPESKDVRCMLSQIKH</sequence>
<dbReference type="PROSITE" id="PS00108">
    <property type="entry name" value="PROTEIN_KINASE_ST"/>
    <property type="match status" value="1"/>
</dbReference>
<evidence type="ECO:0000256" key="11">
    <source>
        <dbReference type="SAM" id="MobiDB-lite"/>
    </source>
</evidence>
<evidence type="ECO:0000256" key="1">
    <source>
        <dbReference type="ARBA" id="ARBA00004479"/>
    </source>
</evidence>
<dbReference type="Gene3D" id="3.30.200.20">
    <property type="entry name" value="Phosphorylase Kinase, domain 1"/>
    <property type="match status" value="1"/>
</dbReference>
<keyword evidence="5 13" id="KW-0732">Signal</keyword>
<evidence type="ECO:0000313" key="15">
    <source>
        <dbReference type="EMBL" id="OWM90548.1"/>
    </source>
</evidence>
<dbReference type="SMART" id="SM00220">
    <property type="entry name" value="S_TKc"/>
    <property type="match status" value="1"/>
</dbReference>
<dbReference type="FunFam" id="3.80.10.10:FF:000041">
    <property type="entry name" value="LRR receptor-like serine/threonine-protein kinase ERECTA"/>
    <property type="match status" value="1"/>
</dbReference>
<dbReference type="Pfam" id="PF12799">
    <property type="entry name" value="LRR_4"/>
    <property type="match status" value="1"/>
</dbReference>
<dbReference type="PANTHER" id="PTHR48006">
    <property type="entry name" value="LEUCINE-RICH REPEAT-CONTAINING PROTEIN DDB_G0281931-RELATED"/>
    <property type="match status" value="1"/>
</dbReference>
<dbReference type="Gene3D" id="3.80.10.10">
    <property type="entry name" value="Ribonuclease Inhibitor"/>
    <property type="match status" value="2"/>
</dbReference>
<keyword evidence="10" id="KW-0325">Glycoprotein</keyword>
<dbReference type="AlphaFoldDB" id="A0A218Y0E8"/>
<evidence type="ECO:0000313" key="16">
    <source>
        <dbReference type="Proteomes" id="UP000197138"/>
    </source>
</evidence>
<dbReference type="Proteomes" id="UP000197138">
    <property type="component" value="Unassembled WGS sequence"/>
</dbReference>
<dbReference type="GO" id="GO:0005524">
    <property type="term" value="F:ATP binding"/>
    <property type="evidence" value="ECO:0007669"/>
    <property type="project" value="InterPro"/>
</dbReference>
<dbReference type="Pfam" id="PF00069">
    <property type="entry name" value="Pkinase"/>
    <property type="match status" value="1"/>
</dbReference>
<evidence type="ECO:0000313" key="17">
    <source>
        <dbReference type="Proteomes" id="UP000515151"/>
    </source>
</evidence>
<feature type="compositionally biased region" description="Low complexity" evidence="11">
    <location>
        <begin position="231"/>
        <end position="260"/>
    </location>
</feature>
<proteinExistence type="inferred from homology"/>
<evidence type="ECO:0000256" key="6">
    <source>
        <dbReference type="ARBA" id="ARBA00022737"/>
    </source>
</evidence>
<comment type="subcellular location">
    <subcellularLocation>
        <location evidence="1">Membrane</location>
        <topology evidence="1">Single-pass type I membrane protein</topology>
    </subcellularLocation>
</comment>
<reference evidence="15" key="2">
    <citation type="submission" date="2017-06" db="EMBL/GenBank/DDBJ databases">
        <title>The pomegranate genome and the genomics of punicalagin biosynthesis.</title>
        <authorList>
            <person name="Xu C."/>
        </authorList>
    </citation>
    <scope>NUCLEOTIDE SEQUENCE [LARGE SCALE GENOMIC DNA]</scope>
    <source>
        <tissue evidence="15">Fresh leaf</tissue>
    </source>
</reference>
<keyword evidence="8 12" id="KW-0472">Membrane</keyword>
<keyword evidence="4 12" id="KW-0812">Transmembrane</keyword>
<dbReference type="OrthoDB" id="4062651at2759"/>
<evidence type="ECO:0000313" key="18">
    <source>
        <dbReference type="RefSeq" id="XP_031374681.1"/>
    </source>
</evidence>
<feature type="chain" id="PRO_5044569248" evidence="13">
    <location>
        <begin position="23"/>
        <end position="629"/>
    </location>
</feature>
<dbReference type="InterPro" id="IPR025875">
    <property type="entry name" value="Leu-rich_rpt_4"/>
</dbReference>
<dbReference type="SUPFAM" id="SSF56112">
    <property type="entry name" value="Protein kinase-like (PK-like)"/>
    <property type="match status" value="1"/>
</dbReference>
<dbReference type="EMBL" id="MTKT01000548">
    <property type="protein sequence ID" value="OWM90548.1"/>
    <property type="molecule type" value="Genomic_DNA"/>
</dbReference>
<evidence type="ECO:0000256" key="10">
    <source>
        <dbReference type="ARBA" id="ARBA00023180"/>
    </source>
</evidence>
<evidence type="ECO:0000259" key="14">
    <source>
        <dbReference type="PROSITE" id="PS50011"/>
    </source>
</evidence>
<accession>A0A218Y0E8</accession>
<dbReference type="GO" id="GO:0016020">
    <property type="term" value="C:membrane"/>
    <property type="evidence" value="ECO:0007669"/>
    <property type="project" value="UniProtKB-SubCell"/>
</dbReference>
<keyword evidence="7 12" id="KW-1133">Transmembrane helix</keyword>
<evidence type="ECO:0000256" key="3">
    <source>
        <dbReference type="ARBA" id="ARBA00022614"/>
    </source>
</evidence>
<dbReference type="GeneID" id="116189248"/>
<dbReference type="Gene3D" id="1.10.510.10">
    <property type="entry name" value="Transferase(Phosphotransferase) domain 1"/>
    <property type="match status" value="1"/>
</dbReference>
<dbReference type="InterPro" id="IPR011009">
    <property type="entry name" value="Kinase-like_dom_sf"/>
</dbReference>
<evidence type="ECO:0000256" key="2">
    <source>
        <dbReference type="ARBA" id="ARBA00009592"/>
    </source>
</evidence>
<feature type="region of interest" description="Disordered" evidence="11">
    <location>
        <begin position="230"/>
        <end position="267"/>
    </location>
</feature>
<dbReference type="InterPro" id="IPR008271">
    <property type="entry name" value="Ser/Thr_kinase_AS"/>
</dbReference>
<evidence type="ECO:0000256" key="5">
    <source>
        <dbReference type="ARBA" id="ARBA00022729"/>
    </source>
</evidence>
<keyword evidence="3" id="KW-0433">Leucine-rich repeat</keyword>
<keyword evidence="17" id="KW-1185">Reference proteome</keyword>
<evidence type="ECO:0000256" key="12">
    <source>
        <dbReference type="SAM" id="Phobius"/>
    </source>
</evidence>
<evidence type="ECO:0000256" key="13">
    <source>
        <dbReference type="SAM" id="SignalP"/>
    </source>
</evidence>
<dbReference type="RefSeq" id="XP_031374681.1">
    <property type="nucleotide sequence ID" value="XM_031518821.1"/>
</dbReference>
<dbReference type="FunFam" id="1.10.510.10:FF:000479">
    <property type="entry name" value="Leucine-rich repeat receptor-like protein kinase"/>
    <property type="match status" value="1"/>
</dbReference>